<sequence>MKGSSQAAQMALSLSSPYPPSTVSSILKTDQVHIGGSLCSSWSPADRQQASVVRDGLLWNTNEGCCWALGVREQVNHLAHRLGAPNQISLKNSGAGSTGRAAVRAKSAQALMNQMNILPLWAALLHFSSDSPERRFSSLHHTPGSPLTDPSQSFYMAALQSPFYGDKMNLFSLCKKIEQCDYPPLPSDHYSEECTITALKPVPDLLGL</sequence>
<dbReference type="OrthoDB" id="248923at2759"/>
<dbReference type="STRING" id="623744.A0A553RKX6"/>
<dbReference type="EMBL" id="SRMA01023855">
    <property type="protein sequence ID" value="TRZ02838.1"/>
    <property type="molecule type" value="Genomic_DNA"/>
</dbReference>
<proteinExistence type="predicted"/>
<accession>A0A553RKX6</accession>
<organism evidence="1 2">
    <name type="scientific">Danionella cerebrum</name>
    <dbReference type="NCBI Taxonomy" id="2873325"/>
    <lineage>
        <taxon>Eukaryota</taxon>
        <taxon>Metazoa</taxon>
        <taxon>Chordata</taxon>
        <taxon>Craniata</taxon>
        <taxon>Vertebrata</taxon>
        <taxon>Euteleostomi</taxon>
        <taxon>Actinopterygii</taxon>
        <taxon>Neopterygii</taxon>
        <taxon>Teleostei</taxon>
        <taxon>Ostariophysi</taxon>
        <taxon>Cypriniformes</taxon>
        <taxon>Danionidae</taxon>
        <taxon>Danioninae</taxon>
        <taxon>Danionella</taxon>
    </lineage>
</organism>
<evidence type="ECO:0000313" key="2">
    <source>
        <dbReference type="Proteomes" id="UP000316079"/>
    </source>
</evidence>
<reference evidence="1 2" key="1">
    <citation type="journal article" date="2019" name="Sci. Data">
        <title>Hybrid genome assembly and annotation of Danionella translucida.</title>
        <authorList>
            <person name="Kadobianskyi M."/>
            <person name="Schulze L."/>
            <person name="Schuelke M."/>
            <person name="Judkewitz B."/>
        </authorList>
    </citation>
    <scope>NUCLEOTIDE SEQUENCE [LARGE SCALE GENOMIC DNA]</scope>
    <source>
        <strain evidence="1 2">Bolton</strain>
    </source>
</reference>
<protein>
    <submittedName>
        <fullName evidence="1">Uncharacterized protein</fullName>
    </submittedName>
</protein>
<comment type="caution">
    <text evidence="1">The sequence shown here is derived from an EMBL/GenBank/DDBJ whole genome shotgun (WGS) entry which is preliminary data.</text>
</comment>
<gene>
    <name evidence="1" type="ORF">DNTS_026709</name>
</gene>
<name>A0A553RKX6_9TELE</name>
<dbReference type="Proteomes" id="UP000316079">
    <property type="component" value="Unassembled WGS sequence"/>
</dbReference>
<evidence type="ECO:0000313" key="1">
    <source>
        <dbReference type="EMBL" id="TRZ02838.1"/>
    </source>
</evidence>
<keyword evidence="2" id="KW-1185">Reference proteome</keyword>
<dbReference type="AlphaFoldDB" id="A0A553RKX6"/>